<accession>A0A917S6R5</accession>
<dbReference type="SUPFAM" id="SSF53335">
    <property type="entry name" value="S-adenosyl-L-methionine-dependent methyltransferases"/>
    <property type="match status" value="1"/>
</dbReference>
<keyword evidence="3" id="KW-0808">Transferase</keyword>
<organism evidence="5 6">
    <name type="scientific">Sporolactobacillus putidus</name>
    <dbReference type="NCBI Taxonomy" id="492735"/>
    <lineage>
        <taxon>Bacteria</taxon>
        <taxon>Bacillati</taxon>
        <taxon>Bacillota</taxon>
        <taxon>Bacilli</taxon>
        <taxon>Bacillales</taxon>
        <taxon>Sporolactobacillaceae</taxon>
        <taxon>Sporolactobacillus</taxon>
    </lineage>
</organism>
<dbReference type="PANTHER" id="PTHR44942:SF4">
    <property type="entry name" value="METHYLTRANSFERASE TYPE 11 DOMAIN-CONTAINING PROTEIN"/>
    <property type="match status" value="1"/>
</dbReference>
<dbReference type="RefSeq" id="WP_188804271.1">
    <property type="nucleotide sequence ID" value="NZ_BMOK01000014.1"/>
</dbReference>
<comment type="similarity">
    <text evidence="1">Belongs to the methyltransferase superfamily.</text>
</comment>
<keyword evidence="2" id="KW-0489">Methyltransferase</keyword>
<evidence type="ECO:0000256" key="1">
    <source>
        <dbReference type="ARBA" id="ARBA00008361"/>
    </source>
</evidence>
<evidence type="ECO:0000256" key="3">
    <source>
        <dbReference type="ARBA" id="ARBA00022679"/>
    </source>
</evidence>
<keyword evidence="6" id="KW-1185">Reference proteome</keyword>
<gene>
    <name evidence="5" type="ORF">GCM10007968_27120</name>
</gene>
<dbReference type="CDD" id="cd02440">
    <property type="entry name" value="AdoMet_MTases"/>
    <property type="match status" value="1"/>
</dbReference>
<dbReference type="InterPro" id="IPR013216">
    <property type="entry name" value="Methyltransf_11"/>
</dbReference>
<dbReference type="Proteomes" id="UP000654670">
    <property type="component" value="Unassembled WGS sequence"/>
</dbReference>
<dbReference type="Gene3D" id="3.40.50.150">
    <property type="entry name" value="Vaccinia Virus protein VP39"/>
    <property type="match status" value="1"/>
</dbReference>
<evidence type="ECO:0000259" key="4">
    <source>
        <dbReference type="Pfam" id="PF08241"/>
    </source>
</evidence>
<dbReference type="GO" id="GO:0008757">
    <property type="term" value="F:S-adenosylmethionine-dependent methyltransferase activity"/>
    <property type="evidence" value="ECO:0007669"/>
    <property type="project" value="InterPro"/>
</dbReference>
<dbReference type="InterPro" id="IPR051052">
    <property type="entry name" value="Diverse_substrate_MTase"/>
</dbReference>
<dbReference type="AlphaFoldDB" id="A0A917S6R5"/>
<comment type="caution">
    <text evidence="5">The sequence shown here is derived from an EMBL/GenBank/DDBJ whole genome shotgun (WGS) entry which is preliminary data.</text>
</comment>
<proteinExistence type="inferred from homology"/>
<protein>
    <recommendedName>
        <fullName evidence="4">Methyltransferase type 11 domain-containing protein</fullName>
    </recommendedName>
</protein>
<dbReference type="PANTHER" id="PTHR44942">
    <property type="entry name" value="METHYLTRANSF_11 DOMAIN-CONTAINING PROTEIN"/>
    <property type="match status" value="1"/>
</dbReference>
<dbReference type="GO" id="GO:0032259">
    <property type="term" value="P:methylation"/>
    <property type="evidence" value="ECO:0007669"/>
    <property type="project" value="UniProtKB-KW"/>
</dbReference>
<feature type="domain" description="Methyltransferase type 11" evidence="4">
    <location>
        <begin position="40"/>
        <end position="134"/>
    </location>
</feature>
<evidence type="ECO:0000256" key="2">
    <source>
        <dbReference type="ARBA" id="ARBA00022603"/>
    </source>
</evidence>
<sequence length="253" mass="28604">MKVNFGLTAKDYSKYRAGYPNELYERLKNYGVGIKGQSILDIGTGTGYLARTFAKQGARVTGVDISDELIEEAKKLDEKVHVHIRYLNARAEHLPFSSSEFDVVSAGQCWHWFQGDQVLKEVNRVLHAHGKLIIVHLDWIPLDSNIVSKTEELILSYNPKWKGAGGTGVYPDWLTQVAIGGFTDIETFTFDLHFKYSQEAWRGRIRASAGVGASLPHERIAAFDHQLKELLQENYPNIIEIPHRVFCLVCESN</sequence>
<dbReference type="EMBL" id="BMOK01000014">
    <property type="protein sequence ID" value="GGL61739.1"/>
    <property type="molecule type" value="Genomic_DNA"/>
</dbReference>
<reference evidence="5" key="1">
    <citation type="journal article" date="2014" name="Int. J. Syst. Evol. Microbiol.">
        <title>Complete genome sequence of Corynebacterium casei LMG S-19264T (=DSM 44701T), isolated from a smear-ripened cheese.</title>
        <authorList>
            <consortium name="US DOE Joint Genome Institute (JGI-PGF)"/>
            <person name="Walter F."/>
            <person name="Albersmeier A."/>
            <person name="Kalinowski J."/>
            <person name="Ruckert C."/>
        </authorList>
    </citation>
    <scope>NUCLEOTIDE SEQUENCE</scope>
    <source>
        <strain evidence="5">JCM 15325</strain>
    </source>
</reference>
<evidence type="ECO:0000313" key="6">
    <source>
        <dbReference type="Proteomes" id="UP000654670"/>
    </source>
</evidence>
<evidence type="ECO:0000313" key="5">
    <source>
        <dbReference type="EMBL" id="GGL61739.1"/>
    </source>
</evidence>
<reference evidence="5" key="2">
    <citation type="submission" date="2020-09" db="EMBL/GenBank/DDBJ databases">
        <authorList>
            <person name="Sun Q."/>
            <person name="Ohkuma M."/>
        </authorList>
    </citation>
    <scope>NUCLEOTIDE SEQUENCE</scope>
    <source>
        <strain evidence="5">JCM 15325</strain>
    </source>
</reference>
<dbReference type="Pfam" id="PF08241">
    <property type="entry name" value="Methyltransf_11"/>
    <property type="match status" value="1"/>
</dbReference>
<dbReference type="InterPro" id="IPR029063">
    <property type="entry name" value="SAM-dependent_MTases_sf"/>
</dbReference>
<name>A0A917S6R5_9BACL</name>